<reference evidence="8" key="2">
    <citation type="submission" date="2020-07" db="EMBL/GenBank/DDBJ databases">
        <title>Clinical and genomic characterization of carbapenemase-producing Enterobacterales causing secondary infections during the COVID-19 crisis at a New York City hospital.</title>
        <authorList>
            <person name="Gomez-Simmonds A."/>
            <person name="Annavajhala M.K."/>
            <person name="Uhlemann A.-C."/>
        </authorList>
    </citation>
    <scope>NUCLEOTIDE SEQUENCE</scope>
    <source>
        <strain evidence="8">NK1597</strain>
        <strain evidence="9">NK1607</strain>
    </source>
</reference>
<dbReference type="Proteomes" id="UP000609027">
    <property type="component" value="Unassembled WGS sequence"/>
</dbReference>
<dbReference type="Proteomes" id="UP000631473">
    <property type="component" value="Unassembled WGS sequence"/>
</dbReference>
<gene>
    <name evidence="8" type="ORF">IE991_29820</name>
    <name evidence="9" type="ORF">IE992_29995</name>
</gene>
<protein>
    <recommendedName>
        <fullName evidence="3">Relaxosome protein TraY</fullName>
    </recommendedName>
</protein>
<dbReference type="EMBL" id="JACXTJ010000008">
    <property type="protein sequence ID" value="MBD3721822.1"/>
    <property type="molecule type" value="Genomic_DNA"/>
</dbReference>
<evidence type="ECO:0000313" key="8">
    <source>
        <dbReference type="EMBL" id="MBD3701572.1"/>
    </source>
</evidence>
<keyword evidence="5" id="KW-0184">Conjugation</keyword>
<dbReference type="KEGG" id="kpne:KU54_00655"/>
<evidence type="ECO:0000256" key="2">
    <source>
        <dbReference type="ARBA" id="ARBA00007183"/>
    </source>
</evidence>
<comment type="similarity">
    <text evidence="2">Belongs to the TraY family.</text>
</comment>
<dbReference type="PATRIC" id="fig|573.1369.peg.5459"/>
<evidence type="ECO:0000313" key="9">
    <source>
        <dbReference type="EMBL" id="MBD3721822.1"/>
    </source>
</evidence>
<dbReference type="EMBL" id="JACXTI010000006">
    <property type="protein sequence ID" value="MBD3701572.1"/>
    <property type="molecule type" value="Genomic_DNA"/>
</dbReference>
<dbReference type="GO" id="GO:0003677">
    <property type="term" value="F:DNA binding"/>
    <property type="evidence" value="ECO:0007669"/>
    <property type="project" value="UniProtKB-KW"/>
</dbReference>
<keyword evidence="4" id="KW-0963">Cytoplasm</keyword>
<evidence type="ECO:0000256" key="1">
    <source>
        <dbReference type="ARBA" id="ARBA00004496"/>
    </source>
</evidence>
<name>A0A0U2NX46_KLEPN</name>
<keyword evidence="6" id="KW-0238">DNA-binding</keyword>
<dbReference type="RefSeq" id="WP_004220421.1">
    <property type="nucleotide sequence ID" value="NZ_CDGD01000167.1"/>
</dbReference>
<reference evidence="7" key="1">
    <citation type="journal article" date="2016" name="Mem. Inst. Oswaldo Cruz">
        <title>Whole genome sequence of Klebsiella pneumoniae U25, a hypermucoviscous, multidrug resistant, biofilm producing isolate from India.</title>
        <authorList>
            <person name="Rafiq Z."/>
            <person name="Sam N."/>
            <person name="Vaidyanathan R."/>
        </authorList>
    </citation>
    <scope>NUCLEOTIDE SEQUENCE</scope>
    <source>
        <strain evidence="7">U25</strain>
        <plasmid evidence="7">PU25001</plasmid>
    </source>
</reference>
<evidence type="ECO:0000313" key="7">
    <source>
        <dbReference type="EMBL" id="ALI93352.1"/>
    </source>
</evidence>
<comment type="subcellular location">
    <subcellularLocation>
        <location evidence="1">Cytoplasm</location>
    </subcellularLocation>
</comment>
<dbReference type="AlphaFoldDB" id="A0A0U2NX46"/>
<dbReference type="EMBL" id="KT203286">
    <property type="protein sequence ID" value="ALI93352.1"/>
    <property type="molecule type" value="Genomic_DNA"/>
</dbReference>
<dbReference type="InterPro" id="IPR008876">
    <property type="entry name" value="TraY"/>
</dbReference>
<proteinExistence type="inferred from homology"/>
<evidence type="ECO:0000256" key="5">
    <source>
        <dbReference type="ARBA" id="ARBA00022971"/>
    </source>
</evidence>
<evidence type="ECO:0000256" key="4">
    <source>
        <dbReference type="ARBA" id="ARBA00022490"/>
    </source>
</evidence>
<dbReference type="GO" id="GO:0005737">
    <property type="term" value="C:cytoplasm"/>
    <property type="evidence" value="ECO:0007669"/>
    <property type="project" value="UniProtKB-SubCell"/>
</dbReference>
<organism evidence="7">
    <name type="scientific">Klebsiella pneumoniae</name>
    <dbReference type="NCBI Taxonomy" id="573"/>
    <lineage>
        <taxon>Bacteria</taxon>
        <taxon>Pseudomonadati</taxon>
        <taxon>Pseudomonadota</taxon>
        <taxon>Gammaproteobacteria</taxon>
        <taxon>Enterobacterales</taxon>
        <taxon>Enterobacteriaceae</taxon>
        <taxon>Klebsiella/Raoultella group</taxon>
        <taxon>Klebsiella</taxon>
        <taxon>Klebsiella pneumoniae complex</taxon>
    </lineage>
</organism>
<geneLocation type="plasmid" evidence="7">
    <name>PU25001</name>
</geneLocation>
<sequence length="56" mass="6619">MARFDEDTNKKLIAAKNKSNRSKSHEVYLRLKAHLFEFPDFYSSEVEVIRRSVSET</sequence>
<dbReference type="Pfam" id="PF05509">
    <property type="entry name" value="TraY"/>
    <property type="match status" value="1"/>
</dbReference>
<keyword evidence="7" id="KW-0614">Plasmid</keyword>
<evidence type="ECO:0000256" key="3">
    <source>
        <dbReference type="ARBA" id="ARBA00020541"/>
    </source>
</evidence>
<accession>A0A0U2NX46</accession>
<evidence type="ECO:0000256" key="6">
    <source>
        <dbReference type="ARBA" id="ARBA00023125"/>
    </source>
</evidence>